<dbReference type="Proteomes" id="UP000023785">
    <property type="component" value="Unassembled WGS sequence"/>
</dbReference>
<dbReference type="PATRIC" id="fig|1392540.3.peg.2370"/>
<keyword evidence="3" id="KW-1185">Reference proteome</keyword>
<feature type="domain" description="BLUF" evidence="1">
    <location>
        <begin position="20"/>
        <end position="113"/>
    </location>
</feature>
<dbReference type="Gene3D" id="3.30.70.100">
    <property type="match status" value="1"/>
</dbReference>
<comment type="caution">
    <text evidence="2">The sequence shown here is derived from an EMBL/GenBank/DDBJ whole genome shotgun (WGS) entry which is preliminary data.</text>
</comment>
<evidence type="ECO:0000313" key="3">
    <source>
        <dbReference type="Proteomes" id="UP000023785"/>
    </source>
</evidence>
<organism evidence="2 3">
    <name type="scientific">Acinetobacter nectaris CIP 110549</name>
    <dbReference type="NCBI Taxonomy" id="1392540"/>
    <lineage>
        <taxon>Bacteria</taxon>
        <taxon>Pseudomonadati</taxon>
        <taxon>Pseudomonadota</taxon>
        <taxon>Gammaproteobacteria</taxon>
        <taxon>Moraxellales</taxon>
        <taxon>Moraxellaceae</taxon>
        <taxon>Acinetobacter</taxon>
    </lineage>
</organism>
<evidence type="ECO:0000313" key="2">
    <source>
        <dbReference type="EMBL" id="ESK36661.1"/>
    </source>
</evidence>
<dbReference type="Pfam" id="PF04940">
    <property type="entry name" value="BLUF"/>
    <property type="match status" value="1"/>
</dbReference>
<sequence>MNMFHTKKWYFVKGVSRVKLHALCYCSVRRGSHENLLDEIHDILEVAKKFNKKHNITGVLYYSEGRFFQYIEGLERVIEDLFDHIAVDPRHHYVHYFGTNLIYERRFSGWSMKYVQKNSRVELFFKNRGEKTLMSLGLNESNLPDFLDELVLAE</sequence>
<name>V2TGF9_9GAMM</name>
<dbReference type="EMBL" id="AYER01000012">
    <property type="protein sequence ID" value="ESK36661.1"/>
    <property type="molecule type" value="Genomic_DNA"/>
</dbReference>
<evidence type="ECO:0000259" key="1">
    <source>
        <dbReference type="PROSITE" id="PS50925"/>
    </source>
</evidence>
<accession>V2TGF9</accession>
<dbReference type="SUPFAM" id="SSF54975">
    <property type="entry name" value="Acylphosphatase/BLUF domain-like"/>
    <property type="match status" value="1"/>
</dbReference>
<reference evidence="2 3" key="1">
    <citation type="submission" date="2013-10" db="EMBL/GenBank/DDBJ databases">
        <title>The Genome Sequence of Acinetobacter nectaris CIP 110549.</title>
        <authorList>
            <consortium name="The Broad Institute Genomics Platform"/>
            <consortium name="The Broad Institute Genome Sequencing Center for Infectious Disease"/>
            <person name="Cerqueira G."/>
            <person name="Feldgarden M."/>
            <person name="Courvalin P."/>
            <person name="Grillot-Courvalin C."/>
            <person name="Clermont D."/>
            <person name="Rocha E."/>
            <person name="Yoon E.-J."/>
            <person name="Nemec A."/>
            <person name="Young S.K."/>
            <person name="Zeng Q."/>
            <person name="Gargeya S."/>
            <person name="Fitzgerald M."/>
            <person name="Abouelleil A."/>
            <person name="Alvarado L."/>
            <person name="Berlin A.M."/>
            <person name="Chapman S.B."/>
            <person name="Gainer-Dewar J."/>
            <person name="Goldberg J."/>
            <person name="Gnerre S."/>
            <person name="Griggs A."/>
            <person name="Gujja S."/>
            <person name="Hansen M."/>
            <person name="Howarth C."/>
            <person name="Imamovic A."/>
            <person name="Ireland A."/>
            <person name="Larimer J."/>
            <person name="McCowan C."/>
            <person name="Murphy C."/>
            <person name="Pearson M."/>
            <person name="Poon T.W."/>
            <person name="Priest M."/>
            <person name="Roberts A."/>
            <person name="Saif S."/>
            <person name="Shea T."/>
            <person name="Sykes S."/>
            <person name="Wortman J."/>
            <person name="Nusbaum C."/>
            <person name="Birren B."/>
        </authorList>
    </citation>
    <scope>NUCLEOTIDE SEQUENCE [LARGE SCALE GENOMIC DNA]</scope>
    <source>
        <strain evidence="2 3">CIP 110549</strain>
    </source>
</reference>
<proteinExistence type="predicted"/>
<dbReference type="SMART" id="SM01034">
    <property type="entry name" value="BLUF"/>
    <property type="match status" value="1"/>
</dbReference>
<dbReference type="eggNOG" id="COG3804">
    <property type="taxonomic scope" value="Bacteria"/>
</dbReference>
<dbReference type="PROSITE" id="PS50925">
    <property type="entry name" value="BLUF"/>
    <property type="match status" value="1"/>
</dbReference>
<dbReference type="STRING" id="1392540.P256_02454"/>
<protein>
    <recommendedName>
        <fullName evidence="1">BLUF domain-containing protein</fullName>
    </recommendedName>
</protein>
<dbReference type="HOGENOM" id="CLU_097099_1_0_6"/>
<gene>
    <name evidence="2" type="ORF">P256_02454</name>
</gene>
<dbReference type="GO" id="GO:0071949">
    <property type="term" value="F:FAD binding"/>
    <property type="evidence" value="ECO:0007669"/>
    <property type="project" value="InterPro"/>
</dbReference>
<dbReference type="InterPro" id="IPR036046">
    <property type="entry name" value="Acylphosphatase-like_dom_sf"/>
</dbReference>
<dbReference type="AlphaFoldDB" id="V2TGF9"/>
<dbReference type="OrthoDB" id="557705at2"/>
<dbReference type="GO" id="GO:0009882">
    <property type="term" value="F:blue light photoreceptor activity"/>
    <property type="evidence" value="ECO:0007669"/>
    <property type="project" value="InterPro"/>
</dbReference>
<dbReference type="InterPro" id="IPR007024">
    <property type="entry name" value="BLUF_domain"/>
</dbReference>